<gene>
    <name evidence="2" type="ORF">SVIM_LOCUS264026</name>
</gene>
<proteinExistence type="predicted"/>
<accession>A0A6N2LPN3</accession>
<protein>
    <submittedName>
        <fullName evidence="2">Uncharacterized protein</fullName>
    </submittedName>
</protein>
<evidence type="ECO:0000256" key="1">
    <source>
        <dbReference type="SAM" id="SignalP"/>
    </source>
</evidence>
<name>A0A6N2LPN3_SALVM</name>
<sequence>MKLPRIILYMFWILKGFPRIPWCCIYDACNVYRVPVCVIDGLFVKLMELMTSHNSNMLLVILAAHGPRNYKEANMLTFEEQHRIQKACLTKDCNLLLWTKDSSLYLLISQQN</sequence>
<dbReference type="EMBL" id="CAADRP010001596">
    <property type="protein sequence ID" value="VFU43330.1"/>
    <property type="molecule type" value="Genomic_DNA"/>
</dbReference>
<feature type="signal peptide" evidence="1">
    <location>
        <begin position="1"/>
        <end position="22"/>
    </location>
</feature>
<reference evidence="2" key="1">
    <citation type="submission" date="2019-03" db="EMBL/GenBank/DDBJ databases">
        <authorList>
            <person name="Mank J."/>
            <person name="Almeida P."/>
        </authorList>
    </citation>
    <scope>NUCLEOTIDE SEQUENCE</scope>
    <source>
        <strain evidence="2">78183</strain>
    </source>
</reference>
<keyword evidence="1" id="KW-0732">Signal</keyword>
<dbReference type="AlphaFoldDB" id="A0A6N2LPN3"/>
<evidence type="ECO:0000313" key="2">
    <source>
        <dbReference type="EMBL" id="VFU43330.1"/>
    </source>
</evidence>
<feature type="chain" id="PRO_5026655760" evidence="1">
    <location>
        <begin position="23"/>
        <end position="112"/>
    </location>
</feature>
<organism evidence="2">
    <name type="scientific">Salix viminalis</name>
    <name type="common">Common osier</name>
    <name type="synonym">Basket willow</name>
    <dbReference type="NCBI Taxonomy" id="40686"/>
    <lineage>
        <taxon>Eukaryota</taxon>
        <taxon>Viridiplantae</taxon>
        <taxon>Streptophyta</taxon>
        <taxon>Embryophyta</taxon>
        <taxon>Tracheophyta</taxon>
        <taxon>Spermatophyta</taxon>
        <taxon>Magnoliopsida</taxon>
        <taxon>eudicotyledons</taxon>
        <taxon>Gunneridae</taxon>
        <taxon>Pentapetalae</taxon>
        <taxon>rosids</taxon>
        <taxon>fabids</taxon>
        <taxon>Malpighiales</taxon>
        <taxon>Salicaceae</taxon>
        <taxon>Saliceae</taxon>
        <taxon>Salix</taxon>
    </lineage>
</organism>